<name>A0A4V2MMM6_9SPHI</name>
<keyword evidence="3 4" id="KW-0378">Hydrolase</keyword>
<evidence type="ECO:0000313" key="9">
    <source>
        <dbReference type="Proteomes" id="UP000291485"/>
    </source>
</evidence>
<dbReference type="PANTHER" id="PTHR11069">
    <property type="entry name" value="GLUCOSYLCERAMIDASE"/>
    <property type="match status" value="1"/>
</dbReference>
<feature type="chain" id="PRO_5020700612" evidence="5">
    <location>
        <begin position="24"/>
        <end position="479"/>
    </location>
</feature>
<protein>
    <submittedName>
        <fullName evidence="8">Glucosylceramidase</fullName>
    </submittedName>
</protein>
<reference evidence="8 9" key="1">
    <citation type="submission" date="2019-02" db="EMBL/GenBank/DDBJ databases">
        <title>Pedobacter sp. RP-3-11 sp. nov., isolated from Arctic soil.</title>
        <authorList>
            <person name="Dahal R.H."/>
        </authorList>
    </citation>
    <scope>NUCLEOTIDE SEQUENCE [LARGE SCALE GENOMIC DNA]</scope>
    <source>
        <strain evidence="8 9">RP-3-11</strain>
    </source>
</reference>
<organism evidence="8 9">
    <name type="scientific">Pedobacter frigidisoli</name>
    <dbReference type="NCBI Taxonomy" id="2530455"/>
    <lineage>
        <taxon>Bacteria</taxon>
        <taxon>Pseudomonadati</taxon>
        <taxon>Bacteroidota</taxon>
        <taxon>Sphingobacteriia</taxon>
        <taxon>Sphingobacteriales</taxon>
        <taxon>Sphingobacteriaceae</taxon>
        <taxon>Pedobacter</taxon>
    </lineage>
</organism>
<dbReference type="Gene3D" id="3.20.20.80">
    <property type="entry name" value="Glycosidases"/>
    <property type="match status" value="1"/>
</dbReference>
<dbReference type="GO" id="GO:0016020">
    <property type="term" value="C:membrane"/>
    <property type="evidence" value="ECO:0007669"/>
    <property type="project" value="GOC"/>
</dbReference>
<sequence length="479" mass="52250">MKPIYNICLAASILFASCACRKAASTAQDNKQPTENVKTDVAFWLTKGDQSQLLKKQNIALNFSEATNANPTIEVDPKTTFQGIDGFGYTLTGGSASLINTLPAAERDKLLNELFSTSDDAISVNYIRISIGASDLSATPFTYNDLADGETDESLAKFSIAKEQADLIPILKKIVAINPSIKILGSPWTAPTWMKTNKSFIGGSLKSEYYQTYAKYLVKYIQAMKAEGIVIDAITPQNEPLHPGNNPSMYMEALDQANFIKTALGPIFKSSGVATKIIVYDHNADKPEYPITILNDADAKKYIDGSAFHLYAGPISALTQVHNAHPDKSVYFTEQWVGGPSNFSEDLKWHVSTLIIGATRNWSRNVLEWNLAADQNYNPHTDRGGCTSCLGAITIAPAVSRNVAYYVIAHASKFVKPGSVRIASNITNNLQNVAFKTPDGKNVLIVCNNNSSETAFNIKYNGKMVNTILDKGAVATYVW</sequence>
<dbReference type="InterPro" id="IPR033453">
    <property type="entry name" value="Glyco_hydro_30_TIM-barrel"/>
</dbReference>
<gene>
    <name evidence="8" type="ORF">EZ449_14835</name>
</gene>
<dbReference type="Proteomes" id="UP000291485">
    <property type="component" value="Unassembled WGS sequence"/>
</dbReference>
<dbReference type="Pfam" id="PF17189">
    <property type="entry name" value="Glyco_hydro_30C"/>
    <property type="match status" value="1"/>
</dbReference>
<dbReference type="PROSITE" id="PS51257">
    <property type="entry name" value="PROKAR_LIPOPROTEIN"/>
    <property type="match status" value="1"/>
</dbReference>
<feature type="domain" description="Glycosyl hydrolase family 30 TIM-barrel" evidence="6">
    <location>
        <begin position="84"/>
        <end position="415"/>
    </location>
</feature>
<accession>A0A4V2MMM6</accession>
<dbReference type="PRINTS" id="PR00843">
    <property type="entry name" value="GLHYDRLASE30"/>
</dbReference>
<evidence type="ECO:0000256" key="2">
    <source>
        <dbReference type="ARBA" id="ARBA00022729"/>
    </source>
</evidence>
<feature type="domain" description="Glycosyl hydrolase family 30 beta sandwich" evidence="7">
    <location>
        <begin position="418"/>
        <end position="477"/>
    </location>
</feature>
<evidence type="ECO:0000256" key="5">
    <source>
        <dbReference type="SAM" id="SignalP"/>
    </source>
</evidence>
<keyword evidence="9" id="KW-1185">Reference proteome</keyword>
<dbReference type="InterPro" id="IPR033452">
    <property type="entry name" value="GH30_C"/>
</dbReference>
<dbReference type="RefSeq" id="WP_131560190.1">
    <property type="nucleotide sequence ID" value="NZ_SJSN01000011.1"/>
</dbReference>
<dbReference type="InterPro" id="IPR013780">
    <property type="entry name" value="Glyco_hydro_b"/>
</dbReference>
<keyword evidence="2 5" id="KW-0732">Signal</keyword>
<evidence type="ECO:0000313" key="8">
    <source>
        <dbReference type="EMBL" id="TCD07064.1"/>
    </source>
</evidence>
<dbReference type="Gene3D" id="2.60.40.1180">
    <property type="entry name" value="Golgi alpha-mannosidase II"/>
    <property type="match status" value="1"/>
</dbReference>
<dbReference type="GO" id="GO:0004348">
    <property type="term" value="F:glucosylceramidase activity"/>
    <property type="evidence" value="ECO:0007669"/>
    <property type="project" value="InterPro"/>
</dbReference>
<dbReference type="GO" id="GO:0006680">
    <property type="term" value="P:glucosylceramide catabolic process"/>
    <property type="evidence" value="ECO:0007669"/>
    <property type="project" value="TreeGrafter"/>
</dbReference>
<evidence type="ECO:0000259" key="7">
    <source>
        <dbReference type="Pfam" id="PF17189"/>
    </source>
</evidence>
<dbReference type="InterPro" id="IPR017853">
    <property type="entry name" value="GH"/>
</dbReference>
<dbReference type="EMBL" id="SJSN01000011">
    <property type="protein sequence ID" value="TCD07064.1"/>
    <property type="molecule type" value="Genomic_DNA"/>
</dbReference>
<dbReference type="SUPFAM" id="SSF51445">
    <property type="entry name" value="(Trans)glycosidases"/>
    <property type="match status" value="1"/>
</dbReference>
<dbReference type="InterPro" id="IPR001139">
    <property type="entry name" value="Glyco_hydro_30"/>
</dbReference>
<evidence type="ECO:0000259" key="6">
    <source>
        <dbReference type="Pfam" id="PF02055"/>
    </source>
</evidence>
<dbReference type="OrthoDB" id="9806701at2"/>
<evidence type="ECO:0000256" key="1">
    <source>
        <dbReference type="ARBA" id="ARBA00005382"/>
    </source>
</evidence>
<feature type="signal peptide" evidence="5">
    <location>
        <begin position="1"/>
        <end position="23"/>
    </location>
</feature>
<proteinExistence type="inferred from homology"/>
<dbReference type="Pfam" id="PF02055">
    <property type="entry name" value="Glyco_hydro_30"/>
    <property type="match status" value="1"/>
</dbReference>
<comment type="similarity">
    <text evidence="1 4">Belongs to the glycosyl hydrolase 30 family.</text>
</comment>
<dbReference type="PANTHER" id="PTHR11069:SF23">
    <property type="entry name" value="LYSOSOMAL ACID GLUCOSYLCERAMIDASE"/>
    <property type="match status" value="1"/>
</dbReference>
<comment type="caution">
    <text evidence="8">The sequence shown here is derived from an EMBL/GenBank/DDBJ whole genome shotgun (WGS) entry which is preliminary data.</text>
</comment>
<keyword evidence="4" id="KW-0326">Glycosidase</keyword>
<evidence type="ECO:0000256" key="4">
    <source>
        <dbReference type="RuleBase" id="RU361188"/>
    </source>
</evidence>
<evidence type="ECO:0000256" key="3">
    <source>
        <dbReference type="ARBA" id="ARBA00022801"/>
    </source>
</evidence>
<dbReference type="AlphaFoldDB" id="A0A4V2MMM6"/>